<dbReference type="GO" id="GO:0005768">
    <property type="term" value="C:endosome"/>
    <property type="evidence" value="ECO:0007669"/>
    <property type="project" value="TreeGrafter"/>
</dbReference>
<accession>A0A7S1HQQ4</accession>
<protein>
    <recommendedName>
        <fullName evidence="3">UV radiation resistance associated protein</fullName>
    </recommendedName>
</protein>
<dbReference type="PANTHER" id="PTHR15157:SF5">
    <property type="entry name" value="UV RADIATION RESISTANCE-ASSOCIATED GENE PROTEIN"/>
    <property type="match status" value="1"/>
</dbReference>
<name>A0A7S1HQQ4_9EUKA</name>
<dbReference type="PANTHER" id="PTHR15157">
    <property type="entry name" value="UV RADIATION RESISTANCE-ASSOCIATED GENE PROTEIN"/>
    <property type="match status" value="1"/>
</dbReference>
<sequence>MGGRQRNISICGLELDSSVIKKNKDVLMENDNGNNVERLAAALGYVAHIVQLLATYFDIPLRYPVKSNNSRSYVEESTSKNSKFPLYIDHRTYVERERTRFAYAVFLLNKDIEQILNAHGLDAYGVAPHQILNNLHKFLSFSN</sequence>
<gene>
    <name evidence="2" type="ORF">PCOR1465_LOCUS1215</name>
</gene>
<dbReference type="AlphaFoldDB" id="A0A7S1HQQ4"/>
<dbReference type="EMBL" id="HBFZ01001814">
    <property type="protein sequence ID" value="CAD8988426.1"/>
    <property type="molecule type" value="Transcribed_RNA"/>
</dbReference>
<proteinExistence type="predicted"/>
<evidence type="ECO:0000256" key="1">
    <source>
        <dbReference type="ARBA" id="ARBA00023054"/>
    </source>
</evidence>
<evidence type="ECO:0000313" key="2">
    <source>
        <dbReference type="EMBL" id="CAD8988426.1"/>
    </source>
</evidence>
<dbReference type="GO" id="GO:0000149">
    <property type="term" value="F:SNARE binding"/>
    <property type="evidence" value="ECO:0007669"/>
    <property type="project" value="TreeGrafter"/>
</dbReference>
<organism evidence="2">
    <name type="scientific">Phaeocystis cordata</name>
    <dbReference type="NCBI Taxonomy" id="118079"/>
    <lineage>
        <taxon>Eukaryota</taxon>
        <taxon>Haptista</taxon>
        <taxon>Haptophyta</taxon>
        <taxon>Prymnesiophyceae</taxon>
        <taxon>Phaeocystales</taxon>
        <taxon>Phaeocystaceae</taxon>
        <taxon>Phaeocystis</taxon>
    </lineage>
</organism>
<keyword evidence="1" id="KW-0175">Coiled coil</keyword>
<dbReference type="GO" id="GO:0000323">
    <property type="term" value="C:lytic vacuole"/>
    <property type="evidence" value="ECO:0007669"/>
    <property type="project" value="TreeGrafter"/>
</dbReference>
<evidence type="ECO:0008006" key="3">
    <source>
        <dbReference type="Google" id="ProtNLM"/>
    </source>
</evidence>
<dbReference type="GO" id="GO:0035493">
    <property type="term" value="P:SNARE complex assembly"/>
    <property type="evidence" value="ECO:0007669"/>
    <property type="project" value="TreeGrafter"/>
</dbReference>
<reference evidence="2" key="1">
    <citation type="submission" date="2021-01" db="EMBL/GenBank/DDBJ databases">
        <authorList>
            <person name="Corre E."/>
            <person name="Pelletier E."/>
            <person name="Niang G."/>
            <person name="Scheremetjew M."/>
            <person name="Finn R."/>
            <person name="Kale V."/>
            <person name="Holt S."/>
            <person name="Cochrane G."/>
            <person name="Meng A."/>
            <person name="Brown T."/>
            <person name="Cohen L."/>
        </authorList>
    </citation>
    <scope>NUCLEOTIDE SEQUENCE</scope>
    <source>
        <strain evidence="2">RCC1383</strain>
    </source>
</reference>